<dbReference type="PRINTS" id="PR00411">
    <property type="entry name" value="PNDRDTASEI"/>
</dbReference>
<dbReference type="RefSeq" id="WP_167471682.1">
    <property type="nucleotide sequence ID" value="NZ_CP046172.1"/>
</dbReference>
<sequence length="541" mass="56487">MGREWDLTADVVVVGFGAAGAAAALEAAAAGAQVLALDRYAGGGASTLSGGVVYAGGGTSIQRAAGIDDTPEAMLAYLENEVGDVVSPETLRRFVDESPAMIEWLAGHGVPFEASLCPYKTSYPNDDYYLYYSGSEASGMGRAAAKPAPRGHRAKGRGTSGKQLYGPLAAAASRMGVRLETLTRATQLITDDNGTVIGVECRTLRDAPGGVRARYTRMAKLSAKPGIYYRPLRQAMDRQLARLDRRYATTIRVHARRGVVVSAGGFMANRGMVREHGPQYRGGLILGTSGDDGSGIRMAQQVGAATDRMGNISAWRFILPPSVFTGALLVDAAGGRVIDETRYGAAVGHKLINEHGGKGWVLADSELMRTAAAQIRTQSTWFQRAQFEAMRRTAVRGATLEAVAAKAGVDPAGLRATVAAHNDAIEAGAPDPVGKPAEFTKPARVAPFWLLDVGIKPSLTNPCAMLTLGGVVVDERTGAVKSAAGADIPGLYAAGRTAVGICSDSYVSGLSLADCIFSGRRAGKSAAGIEQVLDQTIVEGN</sequence>
<comment type="cofactor">
    <cofactor evidence="1">
        <name>FAD</name>
        <dbReference type="ChEBI" id="CHEBI:57692"/>
    </cofactor>
</comment>
<keyword evidence="7" id="KW-1185">Reference proteome</keyword>
<dbReference type="Pfam" id="PF00890">
    <property type="entry name" value="FAD_binding_2"/>
    <property type="match status" value="1"/>
</dbReference>
<name>A0A6G9Y5G5_9NOCA</name>
<dbReference type="SUPFAM" id="SSF51905">
    <property type="entry name" value="FAD/NAD(P)-binding domain"/>
    <property type="match status" value="1"/>
</dbReference>
<dbReference type="Gene3D" id="3.50.50.60">
    <property type="entry name" value="FAD/NAD(P)-binding domain"/>
    <property type="match status" value="3"/>
</dbReference>
<evidence type="ECO:0000313" key="6">
    <source>
        <dbReference type="EMBL" id="QIS08441.1"/>
    </source>
</evidence>
<keyword evidence="2" id="KW-0285">Flavoprotein</keyword>
<dbReference type="InterPro" id="IPR050315">
    <property type="entry name" value="FAD-oxidoreductase_2"/>
</dbReference>
<keyword evidence="4" id="KW-0560">Oxidoreductase</keyword>
<dbReference type="Gene3D" id="3.90.700.10">
    <property type="entry name" value="Succinate dehydrogenase/fumarate reductase flavoprotein, catalytic domain"/>
    <property type="match status" value="1"/>
</dbReference>
<evidence type="ECO:0000256" key="4">
    <source>
        <dbReference type="ARBA" id="ARBA00023002"/>
    </source>
</evidence>
<dbReference type="InterPro" id="IPR027477">
    <property type="entry name" value="Succ_DH/fumarate_Rdtase_cat_sf"/>
</dbReference>
<dbReference type="AlphaFoldDB" id="A0A6G9Y5G5"/>
<reference evidence="6 7" key="1">
    <citation type="journal article" date="2019" name="ACS Chem. Biol.">
        <title>Identification and Mobilization of a Cryptic Antibiotic Biosynthesis Gene Locus from a Human-Pathogenic Nocardia Isolate.</title>
        <authorList>
            <person name="Herisse M."/>
            <person name="Ishida K."/>
            <person name="Porter J.L."/>
            <person name="Howden B."/>
            <person name="Hertweck C."/>
            <person name="Stinear T.P."/>
            <person name="Pidot S.J."/>
        </authorList>
    </citation>
    <scope>NUCLEOTIDE SEQUENCE [LARGE SCALE GENOMIC DNA]</scope>
    <source>
        <strain evidence="6 7">AUSMDU00012717</strain>
    </source>
</reference>
<dbReference type="KEGG" id="nah:F5544_02605"/>
<gene>
    <name evidence="6" type="ORF">F5544_02605</name>
</gene>
<dbReference type="Proteomes" id="UP000503540">
    <property type="component" value="Chromosome"/>
</dbReference>
<dbReference type="InterPro" id="IPR003953">
    <property type="entry name" value="FAD-dep_OxRdtase_2_FAD-bd"/>
</dbReference>
<dbReference type="SUPFAM" id="SSF56425">
    <property type="entry name" value="Succinate dehydrogenase/fumarate reductase flavoprotein, catalytic domain"/>
    <property type="match status" value="1"/>
</dbReference>
<dbReference type="EMBL" id="CP046172">
    <property type="protein sequence ID" value="QIS08441.1"/>
    <property type="molecule type" value="Genomic_DNA"/>
</dbReference>
<evidence type="ECO:0000256" key="2">
    <source>
        <dbReference type="ARBA" id="ARBA00022630"/>
    </source>
</evidence>
<organism evidence="6 7">
    <name type="scientific">Nocardia arthritidis</name>
    <dbReference type="NCBI Taxonomy" id="228602"/>
    <lineage>
        <taxon>Bacteria</taxon>
        <taxon>Bacillati</taxon>
        <taxon>Actinomycetota</taxon>
        <taxon>Actinomycetes</taxon>
        <taxon>Mycobacteriales</taxon>
        <taxon>Nocardiaceae</taxon>
        <taxon>Nocardia</taxon>
    </lineage>
</organism>
<proteinExistence type="predicted"/>
<dbReference type="GO" id="GO:0008202">
    <property type="term" value="P:steroid metabolic process"/>
    <property type="evidence" value="ECO:0007669"/>
    <property type="project" value="UniProtKB-ARBA"/>
</dbReference>
<dbReference type="PANTHER" id="PTHR43400">
    <property type="entry name" value="FUMARATE REDUCTASE"/>
    <property type="match status" value="1"/>
</dbReference>
<dbReference type="GO" id="GO:0033765">
    <property type="term" value="F:steroid dehydrogenase activity, acting on the CH-CH group of donors"/>
    <property type="evidence" value="ECO:0007669"/>
    <property type="project" value="UniProtKB-ARBA"/>
</dbReference>
<feature type="domain" description="FAD-dependent oxidoreductase 2 FAD-binding" evidence="5">
    <location>
        <begin position="10"/>
        <end position="500"/>
    </location>
</feature>
<evidence type="ECO:0000256" key="3">
    <source>
        <dbReference type="ARBA" id="ARBA00022827"/>
    </source>
</evidence>
<evidence type="ECO:0000256" key="1">
    <source>
        <dbReference type="ARBA" id="ARBA00001974"/>
    </source>
</evidence>
<keyword evidence="3" id="KW-0274">FAD</keyword>
<evidence type="ECO:0000259" key="5">
    <source>
        <dbReference type="Pfam" id="PF00890"/>
    </source>
</evidence>
<accession>A0A6G9Y5G5</accession>
<dbReference type="InterPro" id="IPR036188">
    <property type="entry name" value="FAD/NAD-bd_sf"/>
</dbReference>
<protein>
    <submittedName>
        <fullName evidence="6">FAD-binding protein</fullName>
    </submittedName>
</protein>
<dbReference type="NCBIfam" id="NF005511">
    <property type="entry name" value="PRK07121.1-4"/>
    <property type="match status" value="1"/>
</dbReference>
<evidence type="ECO:0000313" key="7">
    <source>
        <dbReference type="Proteomes" id="UP000503540"/>
    </source>
</evidence>
<dbReference type="PANTHER" id="PTHR43400:SF10">
    <property type="entry name" value="3-OXOSTEROID 1-DEHYDROGENASE"/>
    <property type="match status" value="1"/>
</dbReference>